<feature type="chain" id="PRO_5030689813" evidence="2">
    <location>
        <begin position="25"/>
        <end position="193"/>
    </location>
</feature>
<dbReference type="AlphaFoldDB" id="A0A7S4K861"/>
<sequence length="193" mass="20804">MKPPATSKFFVALSAVLFLGSAIAAFSPPPQTTLRPPRQRRGRAETLPRTSGRGVPPRALSFDVGGQRNEEVVDAASRQGMLENGRAGKSVEAEYGGWRVPRAAVEQLGRGLSAGGDDDYVEEDFLPFDFELSRTESAKKKRTFWGAFPFPPGFEADPSLAEERWGGGGRRRAQPPAAGSDVEPAGEYPAAER</sequence>
<feature type="region of interest" description="Disordered" evidence="1">
    <location>
        <begin position="152"/>
        <end position="193"/>
    </location>
</feature>
<evidence type="ECO:0000256" key="2">
    <source>
        <dbReference type="SAM" id="SignalP"/>
    </source>
</evidence>
<gene>
    <name evidence="3" type="ORF">OAUR00152_LOCUS40791</name>
</gene>
<dbReference type="EMBL" id="HBKQ01059761">
    <property type="protein sequence ID" value="CAE2286712.1"/>
    <property type="molecule type" value="Transcribed_RNA"/>
</dbReference>
<feature type="region of interest" description="Disordered" evidence="1">
    <location>
        <begin position="27"/>
        <end position="60"/>
    </location>
</feature>
<keyword evidence="2" id="KW-0732">Signal</keyword>
<evidence type="ECO:0000256" key="1">
    <source>
        <dbReference type="SAM" id="MobiDB-lite"/>
    </source>
</evidence>
<organism evidence="3">
    <name type="scientific">Odontella aurita</name>
    <dbReference type="NCBI Taxonomy" id="265563"/>
    <lineage>
        <taxon>Eukaryota</taxon>
        <taxon>Sar</taxon>
        <taxon>Stramenopiles</taxon>
        <taxon>Ochrophyta</taxon>
        <taxon>Bacillariophyta</taxon>
        <taxon>Mediophyceae</taxon>
        <taxon>Biddulphiophycidae</taxon>
        <taxon>Eupodiscales</taxon>
        <taxon>Odontellaceae</taxon>
        <taxon>Odontella</taxon>
    </lineage>
</organism>
<name>A0A7S4K861_9STRA</name>
<protein>
    <submittedName>
        <fullName evidence="3">Uncharacterized protein</fullName>
    </submittedName>
</protein>
<reference evidence="3" key="1">
    <citation type="submission" date="2021-01" db="EMBL/GenBank/DDBJ databases">
        <authorList>
            <person name="Corre E."/>
            <person name="Pelletier E."/>
            <person name="Niang G."/>
            <person name="Scheremetjew M."/>
            <person name="Finn R."/>
            <person name="Kale V."/>
            <person name="Holt S."/>
            <person name="Cochrane G."/>
            <person name="Meng A."/>
            <person name="Brown T."/>
            <person name="Cohen L."/>
        </authorList>
    </citation>
    <scope>NUCLEOTIDE SEQUENCE</scope>
    <source>
        <strain evidence="3">Isolate 1302-5</strain>
    </source>
</reference>
<accession>A0A7S4K861</accession>
<proteinExistence type="predicted"/>
<feature type="signal peptide" evidence="2">
    <location>
        <begin position="1"/>
        <end position="24"/>
    </location>
</feature>
<evidence type="ECO:0000313" key="3">
    <source>
        <dbReference type="EMBL" id="CAE2286712.1"/>
    </source>
</evidence>